<dbReference type="Proteomes" id="UP001197795">
    <property type="component" value="Unassembled WGS sequence"/>
</dbReference>
<evidence type="ECO:0000313" key="1">
    <source>
        <dbReference type="EMBL" id="MCC2119101.1"/>
    </source>
</evidence>
<dbReference type="Pfam" id="PF01633">
    <property type="entry name" value="Choline_kinase"/>
    <property type="match status" value="1"/>
</dbReference>
<evidence type="ECO:0000313" key="2">
    <source>
        <dbReference type="Proteomes" id="UP001197795"/>
    </source>
</evidence>
<dbReference type="InterPro" id="IPR011009">
    <property type="entry name" value="Kinase-like_dom_sf"/>
</dbReference>
<name>A0AAE3D813_9FIRM</name>
<dbReference type="GO" id="GO:0016301">
    <property type="term" value="F:kinase activity"/>
    <property type="evidence" value="ECO:0007669"/>
    <property type="project" value="UniProtKB-KW"/>
</dbReference>
<dbReference type="EMBL" id="JAJEPV010000010">
    <property type="protein sequence ID" value="MCC2119101.1"/>
    <property type="molecule type" value="Genomic_DNA"/>
</dbReference>
<dbReference type="PANTHER" id="PTHR40086:SF1">
    <property type="entry name" value="CELL CYCLE REGULATOR CCRZ"/>
    <property type="match status" value="1"/>
</dbReference>
<dbReference type="Gene3D" id="3.90.1200.10">
    <property type="match status" value="1"/>
</dbReference>
<protein>
    <submittedName>
        <fullName evidence="1">Choline kinase family protein</fullName>
    </submittedName>
</protein>
<keyword evidence="1" id="KW-0418">Kinase</keyword>
<dbReference type="Gene3D" id="3.30.200.20">
    <property type="entry name" value="Phosphorylase Kinase, domain 1"/>
    <property type="match status" value="1"/>
</dbReference>
<keyword evidence="1" id="KW-0808">Transferase</keyword>
<dbReference type="SUPFAM" id="SSF56112">
    <property type="entry name" value="Protein kinase-like (PK-like)"/>
    <property type="match status" value="1"/>
</dbReference>
<dbReference type="RefSeq" id="WP_227732986.1">
    <property type="nucleotide sequence ID" value="NZ_JAJEPV010000010.1"/>
</dbReference>
<dbReference type="PANTHER" id="PTHR40086">
    <property type="entry name" value="PHOSPHOTRANSFERASE YTMP-RELATED"/>
    <property type="match status" value="1"/>
</dbReference>
<organism evidence="1 2">
    <name type="scientific">Waltera acetigignens</name>
    <dbReference type="NCBI Taxonomy" id="2981769"/>
    <lineage>
        <taxon>Bacteria</taxon>
        <taxon>Bacillati</taxon>
        <taxon>Bacillota</taxon>
        <taxon>Clostridia</taxon>
        <taxon>Lachnospirales</taxon>
        <taxon>Lachnospiraceae</taxon>
        <taxon>Waltera</taxon>
    </lineage>
</organism>
<proteinExistence type="predicted"/>
<reference evidence="1 2" key="1">
    <citation type="submission" date="2021-10" db="EMBL/GenBank/DDBJ databases">
        <title>Anaerobic single-cell dispensing facilitates the cultivation of human gut bacteria.</title>
        <authorList>
            <person name="Afrizal A."/>
        </authorList>
    </citation>
    <scope>NUCLEOTIDE SEQUENCE [LARGE SCALE GENOMIC DNA]</scope>
    <source>
        <strain evidence="1 2">CLA-AA-H273</strain>
    </source>
</reference>
<gene>
    <name evidence="1" type="ORF">LKD75_05755</name>
</gene>
<dbReference type="CDD" id="cd05151">
    <property type="entry name" value="ChoK-like"/>
    <property type="match status" value="1"/>
</dbReference>
<dbReference type="AlphaFoldDB" id="A0AAE3D813"/>
<comment type="caution">
    <text evidence="1">The sequence shown here is derived from an EMBL/GenBank/DDBJ whole genome shotgun (WGS) entry which is preliminary data.</text>
</comment>
<dbReference type="InterPro" id="IPR052077">
    <property type="entry name" value="CcrZ_PhaseVar_Mediator"/>
</dbReference>
<sequence length="295" mass="35073">MELSNIISNVMQIPKAKIGNISVLKKGMTNQSFLFSYENEQYILRIPGVGTEVLIDRKYEAEVYSLLENKGICDHIIYFDADTGYKISKYYRNAYVCDPQKEDDVKRCMVFLRNFHQKKFYVSHVFDLWERINYYESLWTEKTIYADYEAVKRGVFQLRDYITVDKSEFCLCHIDAVPDNFVFAGNNIHLIDWEYAGMQDPHVDIAMFGIYSFYNREQIDNLIDFYFQGKCSDAVRLKIYCYVAICGLLWSNWCEYKRMCGVEFGEYAFRQYQYAKDYLKTVEAEVEKRKIQINE</sequence>
<accession>A0AAE3D813</accession>
<keyword evidence="2" id="KW-1185">Reference proteome</keyword>